<keyword evidence="2" id="KW-1185">Reference proteome</keyword>
<keyword evidence="1" id="KW-0067">ATP-binding</keyword>
<accession>A0A2V2MVQ6</accession>
<evidence type="ECO:0000313" key="2">
    <source>
        <dbReference type="Proteomes" id="UP000245934"/>
    </source>
</evidence>
<dbReference type="GeneID" id="97609859"/>
<organism evidence="1 2">
    <name type="scientific">Methanospirillum stamsii</name>
    <dbReference type="NCBI Taxonomy" id="1277351"/>
    <lineage>
        <taxon>Archaea</taxon>
        <taxon>Methanobacteriati</taxon>
        <taxon>Methanobacteriota</taxon>
        <taxon>Stenosarchaea group</taxon>
        <taxon>Methanomicrobia</taxon>
        <taxon>Methanomicrobiales</taxon>
        <taxon>Methanospirillaceae</taxon>
        <taxon>Methanospirillum</taxon>
    </lineage>
</organism>
<dbReference type="OrthoDB" id="115795at2157"/>
<proteinExistence type="predicted"/>
<reference evidence="1 2" key="1">
    <citation type="submission" date="2018-05" db="EMBL/GenBank/DDBJ databases">
        <title>Draft genome of Methanospirillum stamsii Pt1.</title>
        <authorList>
            <person name="Dueholm M.S."/>
            <person name="Nielsen P.H."/>
            <person name="Bakmann L.F."/>
            <person name="Otzen D.E."/>
        </authorList>
    </citation>
    <scope>NUCLEOTIDE SEQUENCE [LARGE SCALE GENOMIC DNA]</scope>
    <source>
        <strain evidence="1 2">Pt1</strain>
    </source>
</reference>
<comment type="caution">
    <text evidence="1">The sequence shown here is derived from an EMBL/GenBank/DDBJ whole genome shotgun (WGS) entry which is preliminary data.</text>
</comment>
<gene>
    <name evidence="1" type="ORF">DLD82_16045</name>
</gene>
<keyword evidence="1" id="KW-0547">Nucleotide-binding</keyword>
<dbReference type="AlphaFoldDB" id="A0A2V2MVQ6"/>
<name>A0A2V2MVQ6_9EURY</name>
<dbReference type="Proteomes" id="UP000245934">
    <property type="component" value="Unassembled WGS sequence"/>
</dbReference>
<protein>
    <submittedName>
        <fullName evidence="1">RNA helicase</fullName>
    </submittedName>
</protein>
<keyword evidence="1" id="KW-0347">Helicase</keyword>
<dbReference type="RefSeq" id="WP_109942141.1">
    <property type="nucleotide sequence ID" value="NZ_CP176366.1"/>
</dbReference>
<evidence type="ECO:0000313" key="1">
    <source>
        <dbReference type="EMBL" id="PWR70315.1"/>
    </source>
</evidence>
<keyword evidence="1" id="KW-0378">Hydrolase</keyword>
<dbReference type="InterPro" id="IPR043852">
    <property type="entry name" value="DUF5814"/>
</dbReference>
<sequence>MISARARLRYHRQIGKLIGYRLPEGAFHGATLEALLSVPYDSFDRSTREQILSFVKSFLRCKCQDNPFCGCPERKFVKEIIELRESGLDHIQISQYLRDEFGIEIYAADILSYLEDAVHLLEAIQDVANQFHVPNMQDLVRQHIQAIEKGIPIES</sequence>
<dbReference type="Pfam" id="PF19131">
    <property type="entry name" value="DUF5814"/>
    <property type="match status" value="1"/>
</dbReference>
<dbReference type="GO" id="GO:0004386">
    <property type="term" value="F:helicase activity"/>
    <property type="evidence" value="ECO:0007669"/>
    <property type="project" value="UniProtKB-KW"/>
</dbReference>
<dbReference type="EMBL" id="QGMZ01000044">
    <property type="protein sequence ID" value="PWR70315.1"/>
    <property type="molecule type" value="Genomic_DNA"/>
</dbReference>